<organism evidence="1 2">
    <name type="scientific">Nemania bipapillata</name>
    <dbReference type="NCBI Taxonomy" id="110536"/>
    <lineage>
        <taxon>Eukaryota</taxon>
        <taxon>Fungi</taxon>
        <taxon>Dikarya</taxon>
        <taxon>Ascomycota</taxon>
        <taxon>Pezizomycotina</taxon>
        <taxon>Sordariomycetes</taxon>
        <taxon>Xylariomycetidae</taxon>
        <taxon>Xylariales</taxon>
        <taxon>Xylariaceae</taxon>
        <taxon>Nemania</taxon>
    </lineage>
</organism>
<comment type="caution">
    <text evidence="1">The sequence shown here is derived from an EMBL/GenBank/DDBJ whole genome shotgun (WGS) entry which is preliminary data.</text>
</comment>
<keyword evidence="2" id="KW-1185">Reference proteome</keyword>
<dbReference type="EMBL" id="JAPESX010000538">
    <property type="protein sequence ID" value="KAJ8120811.1"/>
    <property type="molecule type" value="Genomic_DNA"/>
</dbReference>
<gene>
    <name evidence="1" type="ORF">ONZ43_g2579</name>
</gene>
<protein>
    <submittedName>
        <fullName evidence="1">Uncharacterized protein</fullName>
    </submittedName>
</protein>
<proteinExistence type="predicted"/>
<sequence>MGFIERDNFDCYIATQLGKAVVASSLEPEDGAFVHREMQRALKAFVMDGEMHILYTFTPVQELSVSVNWQVFRSEMEALDDSGMRVMLFLGLKPVVVNRMAQGGNLKESTPAEKETARIYRRFYLALQLRDLCNEMPVHAVALKAMAAILDHFSDRLKAGAKADLLALAKVTFIKSRTARVFYDNGFKTVALLANADPRELVPILMQAQPTKLRNKSKDEQKYEEKLLAKAQVITDSANRLWQSEMRQDLEEE</sequence>
<evidence type="ECO:0000313" key="1">
    <source>
        <dbReference type="EMBL" id="KAJ8120811.1"/>
    </source>
</evidence>
<accession>A0ACC2J0A1</accession>
<reference evidence="1" key="1">
    <citation type="submission" date="2022-11" db="EMBL/GenBank/DDBJ databases">
        <title>Genome Sequence of Nemania bipapillata.</title>
        <authorList>
            <person name="Buettner E."/>
        </authorList>
    </citation>
    <scope>NUCLEOTIDE SEQUENCE</scope>
    <source>
        <strain evidence="1">CP14</strain>
    </source>
</reference>
<name>A0ACC2J0A1_9PEZI</name>
<evidence type="ECO:0000313" key="2">
    <source>
        <dbReference type="Proteomes" id="UP001153334"/>
    </source>
</evidence>
<dbReference type="Proteomes" id="UP001153334">
    <property type="component" value="Unassembled WGS sequence"/>
</dbReference>